<gene>
    <name evidence="3" type="ORF">D9756_007843</name>
</gene>
<dbReference type="Proteomes" id="UP000559027">
    <property type="component" value="Unassembled WGS sequence"/>
</dbReference>
<dbReference type="PANTHER" id="PTHR21310:SF15">
    <property type="entry name" value="AMINOGLYCOSIDE PHOSPHOTRANSFERASE DOMAIN-CONTAINING PROTEIN"/>
    <property type="match status" value="1"/>
</dbReference>
<comment type="caution">
    <text evidence="3">The sequence shown here is derived from an EMBL/GenBank/DDBJ whole genome shotgun (WGS) entry which is preliminary data.</text>
</comment>
<reference evidence="3 4" key="1">
    <citation type="journal article" date="2020" name="ISME J.">
        <title>Uncovering the hidden diversity of litter-decomposition mechanisms in mushroom-forming fungi.</title>
        <authorList>
            <person name="Floudas D."/>
            <person name="Bentzer J."/>
            <person name="Ahren D."/>
            <person name="Johansson T."/>
            <person name="Persson P."/>
            <person name="Tunlid A."/>
        </authorList>
    </citation>
    <scope>NUCLEOTIDE SEQUENCE [LARGE SCALE GENOMIC DNA]</scope>
    <source>
        <strain evidence="3 4">CBS 146.42</strain>
    </source>
</reference>
<accession>A0A8H5FYF6</accession>
<dbReference type="InterPro" id="IPR051678">
    <property type="entry name" value="AGP_Transferase"/>
</dbReference>
<evidence type="ECO:0000259" key="2">
    <source>
        <dbReference type="Pfam" id="PF01636"/>
    </source>
</evidence>
<dbReference type="SUPFAM" id="SSF56112">
    <property type="entry name" value="Protein kinase-like (PK-like)"/>
    <property type="match status" value="1"/>
</dbReference>
<feature type="compositionally biased region" description="Low complexity" evidence="1">
    <location>
        <begin position="467"/>
        <end position="483"/>
    </location>
</feature>
<evidence type="ECO:0000256" key="1">
    <source>
        <dbReference type="SAM" id="MobiDB-lite"/>
    </source>
</evidence>
<proteinExistence type="predicted"/>
<dbReference type="OrthoDB" id="2906425at2759"/>
<feature type="compositionally biased region" description="Basic residues" evidence="1">
    <location>
        <begin position="421"/>
        <end position="438"/>
    </location>
</feature>
<dbReference type="Gene3D" id="3.90.1200.10">
    <property type="match status" value="1"/>
</dbReference>
<dbReference type="PANTHER" id="PTHR21310">
    <property type="entry name" value="AMINOGLYCOSIDE PHOSPHOTRANSFERASE-RELATED-RELATED"/>
    <property type="match status" value="1"/>
</dbReference>
<feature type="region of interest" description="Disordered" evidence="1">
    <location>
        <begin position="370"/>
        <end position="441"/>
    </location>
</feature>
<dbReference type="EMBL" id="JAACJO010000010">
    <property type="protein sequence ID" value="KAF5353383.1"/>
    <property type="molecule type" value="Genomic_DNA"/>
</dbReference>
<feature type="region of interest" description="Disordered" evidence="1">
    <location>
        <begin position="455"/>
        <end position="496"/>
    </location>
</feature>
<dbReference type="InterPro" id="IPR011009">
    <property type="entry name" value="Kinase-like_dom_sf"/>
</dbReference>
<dbReference type="Pfam" id="PF01636">
    <property type="entry name" value="APH"/>
    <property type="match status" value="1"/>
</dbReference>
<evidence type="ECO:0000313" key="3">
    <source>
        <dbReference type="EMBL" id="KAF5353383.1"/>
    </source>
</evidence>
<evidence type="ECO:0000313" key="4">
    <source>
        <dbReference type="Proteomes" id="UP000559027"/>
    </source>
</evidence>
<organism evidence="3 4">
    <name type="scientific">Leucocoprinus leucothites</name>
    <dbReference type="NCBI Taxonomy" id="201217"/>
    <lineage>
        <taxon>Eukaryota</taxon>
        <taxon>Fungi</taxon>
        <taxon>Dikarya</taxon>
        <taxon>Basidiomycota</taxon>
        <taxon>Agaricomycotina</taxon>
        <taxon>Agaricomycetes</taxon>
        <taxon>Agaricomycetidae</taxon>
        <taxon>Agaricales</taxon>
        <taxon>Agaricineae</taxon>
        <taxon>Agaricaceae</taxon>
        <taxon>Leucocoprinus</taxon>
    </lineage>
</organism>
<dbReference type="InterPro" id="IPR002575">
    <property type="entry name" value="Aminoglycoside_PTrfase"/>
</dbReference>
<protein>
    <recommendedName>
        <fullName evidence="2">Aminoglycoside phosphotransferase domain-containing protein</fullName>
    </recommendedName>
</protein>
<keyword evidence="4" id="KW-1185">Reference proteome</keyword>
<feature type="compositionally biased region" description="Low complexity" evidence="1">
    <location>
        <begin position="382"/>
        <end position="396"/>
    </location>
</feature>
<feature type="compositionally biased region" description="Polar residues" evidence="1">
    <location>
        <begin position="455"/>
        <end position="466"/>
    </location>
</feature>
<feature type="domain" description="Aminoglycoside phosphotransferase" evidence="2">
    <location>
        <begin position="112"/>
        <end position="352"/>
    </location>
</feature>
<sequence>MAPISDTWPDIQLSLDLLPTEFADRVTSLVEWLTPHFSDIEVYASSLHPCNRRCRIVKDNYTWGQSFVVFEIVFEDAEEHCDDLSKEKGQQGEESWIIRFGMRPMDAYFNTAAQLERKMMNEAAALHLVRTRTTIPVPQIIAFHPVAGDSDPTEHQHSHGPHPLGPSFPAFVLMTAIRGITIEDCGIAIHELGQADPGSDPLQGDEAKRPILKQYLRDIADIHVQLSRITFDNIGGFVLDKEGNVTVGPGADFGLGPFDTAKEYFAIQAEAYERLAEAASEEDVDGVDGEQSAECLKRQFVASLWRTAMMPLVDERDAGGPFPMRHGDLHSENVLVDETGHIVGVLDWDCAATVPWEAFAVPTFEVSGHFGDPKNEPKPPVLTAAASSSLASTTAAQEIKQQSSTDPNGDENQSDSDPSSRKHAQQPRRGHKRNRSRPQVHEEFNKALVEIELKSSTPTATHSVVQSPELSPISLPSDSSDSSNEALQPPPVTASGRSLAALHDSDAGYVGAYLAYWMYSLACDYEETGRALHRMLVARGLQEAGADDNGKPADWVLEGDMEEAFRKFVSQVRGEANVVA</sequence>
<name>A0A8H5FYF6_9AGAR</name>
<dbReference type="AlphaFoldDB" id="A0A8H5FYF6"/>